<accession>A0A2P8DSX2</accession>
<dbReference type="Gene3D" id="3.40.50.1820">
    <property type="entry name" value="alpha/beta hydrolase"/>
    <property type="match status" value="1"/>
</dbReference>
<reference evidence="2 3" key="1">
    <citation type="submission" date="2018-03" db="EMBL/GenBank/DDBJ databases">
        <title>Genomic Encyclopedia of Archaeal and Bacterial Type Strains, Phase II (KMG-II): from individual species to whole genera.</title>
        <authorList>
            <person name="Goeker M."/>
        </authorList>
    </citation>
    <scope>NUCLEOTIDE SEQUENCE [LARGE SCALE GENOMIC DNA]</scope>
    <source>
        <strain evidence="2 3">DSM 45312</strain>
    </source>
</reference>
<dbReference type="AlphaFoldDB" id="A0A2P8DSX2"/>
<comment type="caution">
    <text evidence="2">The sequence shown here is derived from an EMBL/GenBank/DDBJ whole genome shotgun (WGS) entry which is preliminary data.</text>
</comment>
<dbReference type="GO" id="GO:0003824">
    <property type="term" value="F:catalytic activity"/>
    <property type="evidence" value="ECO:0007669"/>
    <property type="project" value="UniProtKB-ARBA"/>
</dbReference>
<organism evidence="2 3">
    <name type="scientific">Murinocardiopsis flavida</name>
    <dbReference type="NCBI Taxonomy" id="645275"/>
    <lineage>
        <taxon>Bacteria</taxon>
        <taxon>Bacillati</taxon>
        <taxon>Actinomycetota</taxon>
        <taxon>Actinomycetes</taxon>
        <taxon>Streptosporangiales</taxon>
        <taxon>Nocardiopsidaceae</taxon>
        <taxon>Murinocardiopsis</taxon>
    </lineage>
</organism>
<dbReference type="PANTHER" id="PTHR43433">
    <property type="entry name" value="HYDROLASE, ALPHA/BETA FOLD FAMILY PROTEIN"/>
    <property type="match status" value="1"/>
</dbReference>
<dbReference type="RefSeq" id="WP_106581646.1">
    <property type="nucleotide sequence ID" value="NZ_PYGA01000002.1"/>
</dbReference>
<dbReference type="PRINTS" id="PR00111">
    <property type="entry name" value="ABHYDROLASE"/>
</dbReference>
<gene>
    <name evidence="2" type="ORF">CLV63_102447</name>
</gene>
<keyword evidence="3" id="KW-1185">Reference proteome</keyword>
<dbReference type="SUPFAM" id="SSF53474">
    <property type="entry name" value="alpha/beta-Hydrolases"/>
    <property type="match status" value="1"/>
</dbReference>
<feature type="domain" description="AB hydrolase-1" evidence="1">
    <location>
        <begin position="23"/>
        <end position="264"/>
    </location>
</feature>
<sequence length="299" mass="33215">MPYAPSAKSRIYYETFGGSDGMPLVLIEGGFTQMVGWAPEFIEQLTEAGFLVVAFDNRDSGLSTHFGGPDDLDGGYGIEDLADDVTAVLDHAAIASAHVAGRSMGGMIAQMLAIRSPERVRSLGLFYSIPGRDKRYILHGDREELDSPQRRFPLGELLENALAAHRAFMPHGDAWGESRWYEDETRRYITRAYERRYSPDGAPRQWRALKRAPERLERLKAVDVPTAVIHGRADHVLHWCAAVDIAAAMPASELHVYPGMGHFFPPALIPDFVRILLRTARQAERRPGHARHSASSAGR</sequence>
<dbReference type="InterPro" id="IPR029058">
    <property type="entry name" value="AB_hydrolase_fold"/>
</dbReference>
<dbReference type="PANTHER" id="PTHR43433:SF5">
    <property type="entry name" value="AB HYDROLASE-1 DOMAIN-CONTAINING PROTEIN"/>
    <property type="match status" value="1"/>
</dbReference>
<dbReference type="Proteomes" id="UP000240542">
    <property type="component" value="Unassembled WGS sequence"/>
</dbReference>
<dbReference type="OrthoDB" id="8957634at2"/>
<proteinExistence type="predicted"/>
<protein>
    <submittedName>
        <fullName evidence="2">Pimeloyl-ACP methyl ester carboxylesterase</fullName>
    </submittedName>
</protein>
<dbReference type="InterPro" id="IPR000073">
    <property type="entry name" value="AB_hydrolase_1"/>
</dbReference>
<evidence type="ECO:0000313" key="3">
    <source>
        <dbReference type="Proteomes" id="UP000240542"/>
    </source>
</evidence>
<evidence type="ECO:0000259" key="1">
    <source>
        <dbReference type="Pfam" id="PF00561"/>
    </source>
</evidence>
<name>A0A2P8DSX2_9ACTN</name>
<evidence type="ECO:0000313" key="2">
    <source>
        <dbReference type="EMBL" id="PSL00319.1"/>
    </source>
</evidence>
<dbReference type="InterPro" id="IPR050471">
    <property type="entry name" value="AB_hydrolase"/>
</dbReference>
<dbReference type="Pfam" id="PF00561">
    <property type="entry name" value="Abhydrolase_1"/>
    <property type="match status" value="1"/>
</dbReference>
<dbReference type="EMBL" id="PYGA01000002">
    <property type="protein sequence ID" value="PSL00319.1"/>
    <property type="molecule type" value="Genomic_DNA"/>
</dbReference>